<feature type="domain" description="Zn(2)-C6 fungal-type" evidence="8">
    <location>
        <begin position="10"/>
        <end position="42"/>
    </location>
</feature>
<keyword evidence="4" id="KW-0804">Transcription</keyword>
<keyword evidence="5" id="KW-0539">Nucleus</keyword>
<dbReference type="GO" id="GO:0006351">
    <property type="term" value="P:DNA-templated transcription"/>
    <property type="evidence" value="ECO:0007669"/>
    <property type="project" value="InterPro"/>
</dbReference>
<reference evidence="9" key="1">
    <citation type="submission" date="2023-03" db="EMBL/GenBank/DDBJ databases">
        <title>Massive genome expansion in bonnet fungi (Mycena s.s.) driven by repeated elements and novel gene families across ecological guilds.</title>
        <authorList>
            <consortium name="Lawrence Berkeley National Laboratory"/>
            <person name="Harder C.B."/>
            <person name="Miyauchi S."/>
            <person name="Viragh M."/>
            <person name="Kuo A."/>
            <person name="Thoen E."/>
            <person name="Andreopoulos B."/>
            <person name="Lu D."/>
            <person name="Skrede I."/>
            <person name="Drula E."/>
            <person name="Henrissat B."/>
            <person name="Morin E."/>
            <person name="Kohler A."/>
            <person name="Barry K."/>
            <person name="LaButti K."/>
            <person name="Morin E."/>
            <person name="Salamov A."/>
            <person name="Lipzen A."/>
            <person name="Mereny Z."/>
            <person name="Hegedus B."/>
            <person name="Baldrian P."/>
            <person name="Stursova M."/>
            <person name="Weitz H."/>
            <person name="Taylor A."/>
            <person name="Grigoriev I.V."/>
            <person name="Nagy L.G."/>
            <person name="Martin F."/>
            <person name="Kauserud H."/>
        </authorList>
    </citation>
    <scope>NUCLEOTIDE SEQUENCE</scope>
    <source>
        <strain evidence="9">CBHHK188m</strain>
    </source>
</reference>
<evidence type="ECO:0000256" key="5">
    <source>
        <dbReference type="ARBA" id="ARBA00023242"/>
    </source>
</evidence>
<dbReference type="PANTHER" id="PTHR47338">
    <property type="entry name" value="ZN(II)2CYS6 TRANSCRIPTION FACTOR (EUROFUNG)-RELATED"/>
    <property type="match status" value="1"/>
</dbReference>
<keyword evidence="3" id="KW-0805">Transcription regulation</keyword>
<dbReference type="Pfam" id="PF04082">
    <property type="entry name" value="Fungal_trans"/>
    <property type="match status" value="1"/>
</dbReference>
<dbReference type="Proteomes" id="UP001215280">
    <property type="component" value="Unassembled WGS sequence"/>
</dbReference>
<sequence length="570" mass="62919">MSRPLKRGKACMNCRFLKIKCDGQKPICGPCRKHPKDDECEYSDGQARSRTKALEDTVARLEARLHELEHPEDPTPAVHDPYMQYSPPPQLTRSSSYASSSSFRSHSPYSPPSSPSSFGSSPLGIFDSRGSAMTPESNTSSVDFGTVHGRDLLLQTFLRHASGVGFFLDTKRFMQSLTERSMRPSSALLNAVYMWGAHLSADPREERFKYQALQCAATDLKPAHPQSFLHTIQAEVLLSQYFFRNGNFLEARAHTATAVALALGGGLHRIRSLRHPDVPVIGITEANEEGVHLRAPADAIEEGERINGFWAVFMLQSNLAVALLPAAHDVSGVFEPGGMQVDTPWPLEMDDYKQGLLTSDIHGDSTVRNYLSQPGPSSYQERPSIMAMNARACLLLHRAVYLHGQWTPNVAHSLSTAFDAVELRINTLRSQLPDLAQLDSRSAVRTILLTRSLLNSATIKLHSLYTESSAAARQHCLAAARDMFYFGDTNLQGLGYVNAIMGTLWLTACSVFIAELKRMREDARPAHAPSEEKEIYASLQDGLAALSAFARESLLMRHQLTKAHEAMSGL</sequence>
<evidence type="ECO:0000259" key="8">
    <source>
        <dbReference type="PROSITE" id="PS50048"/>
    </source>
</evidence>
<comment type="caution">
    <text evidence="9">The sequence shown here is derived from an EMBL/GenBank/DDBJ whole genome shotgun (WGS) entry which is preliminary data.</text>
</comment>
<dbReference type="CDD" id="cd12148">
    <property type="entry name" value="fungal_TF_MHR"/>
    <property type="match status" value="1"/>
</dbReference>
<evidence type="ECO:0000256" key="7">
    <source>
        <dbReference type="SAM" id="Phobius"/>
    </source>
</evidence>
<organism evidence="9 10">
    <name type="scientific">Mycena maculata</name>
    <dbReference type="NCBI Taxonomy" id="230809"/>
    <lineage>
        <taxon>Eukaryota</taxon>
        <taxon>Fungi</taxon>
        <taxon>Dikarya</taxon>
        <taxon>Basidiomycota</taxon>
        <taxon>Agaricomycotina</taxon>
        <taxon>Agaricomycetes</taxon>
        <taxon>Agaricomycetidae</taxon>
        <taxon>Agaricales</taxon>
        <taxon>Marasmiineae</taxon>
        <taxon>Mycenaceae</taxon>
        <taxon>Mycena</taxon>
    </lineage>
</organism>
<comment type="subcellular location">
    <subcellularLocation>
        <location evidence="1">Nucleus</location>
    </subcellularLocation>
</comment>
<evidence type="ECO:0000313" key="9">
    <source>
        <dbReference type="EMBL" id="KAJ7782458.1"/>
    </source>
</evidence>
<feature type="compositionally biased region" description="Low complexity" evidence="6">
    <location>
        <begin position="94"/>
        <end position="108"/>
    </location>
</feature>
<dbReference type="GO" id="GO:0003677">
    <property type="term" value="F:DNA binding"/>
    <property type="evidence" value="ECO:0007669"/>
    <property type="project" value="InterPro"/>
</dbReference>
<feature type="transmembrane region" description="Helical" evidence="7">
    <location>
        <begin position="493"/>
        <end position="514"/>
    </location>
</feature>
<dbReference type="GO" id="GO:0005634">
    <property type="term" value="C:nucleus"/>
    <property type="evidence" value="ECO:0007669"/>
    <property type="project" value="UniProtKB-SubCell"/>
</dbReference>
<dbReference type="SMART" id="SM00066">
    <property type="entry name" value="GAL4"/>
    <property type="match status" value="1"/>
</dbReference>
<keyword evidence="7" id="KW-1133">Transmembrane helix</keyword>
<keyword evidence="2" id="KW-0479">Metal-binding</keyword>
<dbReference type="SUPFAM" id="SSF57701">
    <property type="entry name" value="Zn2/Cys6 DNA-binding domain"/>
    <property type="match status" value="1"/>
</dbReference>
<proteinExistence type="predicted"/>
<dbReference type="CDD" id="cd00067">
    <property type="entry name" value="GAL4"/>
    <property type="match status" value="1"/>
</dbReference>
<dbReference type="InterPro" id="IPR001138">
    <property type="entry name" value="Zn2Cys6_DnaBD"/>
</dbReference>
<name>A0AAD7KBY4_9AGAR</name>
<keyword evidence="7" id="KW-0812">Transmembrane</keyword>
<dbReference type="GO" id="GO:0000981">
    <property type="term" value="F:DNA-binding transcription factor activity, RNA polymerase II-specific"/>
    <property type="evidence" value="ECO:0007669"/>
    <property type="project" value="InterPro"/>
</dbReference>
<dbReference type="Gene3D" id="4.10.240.10">
    <property type="entry name" value="Zn(2)-C6 fungal-type DNA-binding domain"/>
    <property type="match status" value="1"/>
</dbReference>
<evidence type="ECO:0000313" key="10">
    <source>
        <dbReference type="Proteomes" id="UP001215280"/>
    </source>
</evidence>
<dbReference type="PROSITE" id="PS50048">
    <property type="entry name" value="ZN2_CY6_FUNGAL_2"/>
    <property type="match status" value="1"/>
</dbReference>
<accession>A0AAD7KBY4</accession>
<evidence type="ECO:0000256" key="6">
    <source>
        <dbReference type="SAM" id="MobiDB-lite"/>
    </source>
</evidence>
<dbReference type="GO" id="GO:0008270">
    <property type="term" value="F:zinc ion binding"/>
    <property type="evidence" value="ECO:0007669"/>
    <property type="project" value="InterPro"/>
</dbReference>
<dbReference type="Pfam" id="PF00172">
    <property type="entry name" value="Zn_clus"/>
    <property type="match status" value="1"/>
</dbReference>
<dbReference type="PANTHER" id="PTHR47338:SF29">
    <property type="entry name" value="ZN(2)-C6 FUNGAL-TYPE DOMAIN-CONTAINING PROTEIN"/>
    <property type="match status" value="1"/>
</dbReference>
<dbReference type="EMBL" id="JARJLG010000003">
    <property type="protein sequence ID" value="KAJ7782458.1"/>
    <property type="molecule type" value="Genomic_DNA"/>
</dbReference>
<gene>
    <name evidence="9" type="ORF">DFH07DRAFT_790706</name>
</gene>
<evidence type="ECO:0000256" key="3">
    <source>
        <dbReference type="ARBA" id="ARBA00023015"/>
    </source>
</evidence>
<dbReference type="AlphaFoldDB" id="A0AAD7KBY4"/>
<dbReference type="InterPro" id="IPR050815">
    <property type="entry name" value="TF_fung"/>
</dbReference>
<dbReference type="InterPro" id="IPR036864">
    <property type="entry name" value="Zn2-C6_fun-type_DNA-bd_sf"/>
</dbReference>
<dbReference type="PROSITE" id="PS00463">
    <property type="entry name" value="ZN2_CY6_FUNGAL_1"/>
    <property type="match status" value="1"/>
</dbReference>
<evidence type="ECO:0000256" key="2">
    <source>
        <dbReference type="ARBA" id="ARBA00022723"/>
    </source>
</evidence>
<evidence type="ECO:0000256" key="1">
    <source>
        <dbReference type="ARBA" id="ARBA00004123"/>
    </source>
</evidence>
<keyword evidence="7" id="KW-0472">Membrane</keyword>
<protein>
    <recommendedName>
        <fullName evidence="8">Zn(2)-C6 fungal-type domain-containing protein</fullName>
    </recommendedName>
</protein>
<evidence type="ECO:0000256" key="4">
    <source>
        <dbReference type="ARBA" id="ARBA00023163"/>
    </source>
</evidence>
<keyword evidence="10" id="KW-1185">Reference proteome</keyword>
<dbReference type="InterPro" id="IPR007219">
    <property type="entry name" value="XnlR_reg_dom"/>
</dbReference>
<feature type="region of interest" description="Disordered" evidence="6">
    <location>
        <begin position="66"/>
        <end position="122"/>
    </location>
</feature>